<evidence type="ECO:0000256" key="3">
    <source>
        <dbReference type="ARBA" id="ARBA00022525"/>
    </source>
</evidence>
<dbReference type="PANTHER" id="PTHR11610">
    <property type="entry name" value="LIPASE"/>
    <property type="match status" value="1"/>
</dbReference>
<evidence type="ECO:0000256" key="2">
    <source>
        <dbReference type="ARBA" id="ARBA00010701"/>
    </source>
</evidence>
<protein>
    <submittedName>
        <fullName evidence="6">Uncharacterized protein</fullName>
    </submittedName>
</protein>
<keyword evidence="4" id="KW-1015">Disulfide bond</keyword>
<dbReference type="GO" id="GO:0005615">
    <property type="term" value="C:extracellular space"/>
    <property type="evidence" value="ECO:0007669"/>
    <property type="project" value="TreeGrafter"/>
</dbReference>
<dbReference type="InterPro" id="IPR013818">
    <property type="entry name" value="Lipase"/>
</dbReference>
<evidence type="ECO:0000256" key="1">
    <source>
        <dbReference type="ARBA" id="ARBA00004613"/>
    </source>
</evidence>
<sequence length="328" mass="36671">MCLRAAYAAEHNEFNYRVLKFVTTFADINDIKCYGVYGCFPITPPWTVETRPVSLYPESPSKISPHYPVFNKNRRDLPKFIDINDPDQIKSVGIDPRGNIYFVAHGYLESGDRPWIQSMVNALLDEDLYGTASVVVVDWGGGSSPPYTQAVANIRLVGAITAHIIHLIHEELNLPNLDKVHMIGHSLGSHLSGYAGFTLQRDFNLTLGRITGMDPAEPLFSQVDPIVRLDRTDAKYVDIIHSDARPFTSGGLGMSEVIGHLDFFPNGGFNNPGCSEDMSTYIEQERGSFFWGVQQFVSCDHLRSYQFFTESISPKCPFIAISCDSYEV</sequence>
<dbReference type="InterPro" id="IPR029058">
    <property type="entry name" value="AB_hydrolase_fold"/>
</dbReference>
<dbReference type="PRINTS" id="PR00823">
    <property type="entry name" value="PANCLIPASE"/>
</dbReference>
<dbReference type="InterPro" id="IPR002331">
    <property type="entry name" value="Lipase_panc"/>
</dbReference>
<dbReference type="EMBL" id="AJVK01002619">
    <property type="status" value="NOT_ANNOTATED_CDS"/>
    <property type="molecule type" value="Genomic_DNA"/>
</dbReference>
<dbReference type="Proteomes" id="UP000092462">
    <property type="component" value="Unassembled WGS sequence"/>
</dbReference>
<dbReference type="InterPro" id="IPR000734">
    <property type="entry name" value="TAG_lipase"/>
</dbReference>
<evidence type="ECO:0000313" key="6">
    <source>
        <dbReference type="EnsemblMetazoa" id="PPAI001401-PA"/>
    </source>
</evidence>
<evidence type="ECO:0000256" key="4">
    <source>
        <dbReference type="ARBA" id="ARBA00023157"/>
    </source>
</evidence>
<dbReference type="GO" id="GO:0016042">
    <property type="term" value="P:lipid catabolic process"/>
    <property type="evidence" value="ECO:0007669"/>
    <property type="project" value="TreeGrafter"/>
</dbReference>
<dbReference type="EnsemblMetazoa" id="PPAI001401-RA">
    <property type="protein sequence ID" value="PPAI001401-PA"/>
    <property type="gene ID" value="PPAI001401"/>
</dbReference>
<dbReference type="Pfam" id="PF00151">
    <property type="entry name" value="Lipase"/>
    <property type="match status" value="1"/>
</dbReference>
<dbReference type="VEuPathDB" id="VectorBase:PPAI001401"/>
<dbReference type="SUPFAM" id="SSF53474">
    <property type="entry name" value="alpha/beta-Hydrolases"/>
    <property type="match status" value="1"/>
</dbReference>
<keyword evidence="7" id="KW-1185">Reference proteome</keyword>
<comment type="subcellular location">
    <subcellularLocation>
        <location evidence="1">Secreted</location>
    </subcellularLocation>
</comment>
<name>A0A1B0D228_PHLPP</name>
<reference evidence="6" key="1">
    <citation type="submission" date="2022-08" db="UniProtKB">
        <authorList>
            <consortium name="EnsemblMetazoa"/>
        </authorList>
    </citation>
    <scope>IDENTIFICATION</scope>
    <source>
        <strain evidence="6">Israel</strain>
    </source>
</reference>
<evidence type="ECO:0000256" key="5">
    <source>
        <dbReference type="RuleBase" id="RU004262"/>
    </source>
</evidence>
<dbReference type="InterPro" id="IPR033906">
    <property type="entry name" value="Lipase_N"/>
</dbReference>
<evidence type="ECO:0000313" key="7">
    <source>
        <dbReference type="Proteomes" id="UP000092462"/>
    </source>
</evidence>
<dbReference type="GO" id="GO:0004806">
    <property type="term" value="F:triacylglycerol lipase activity"/>
    <property type="evidence" value="ECO:0007669"/>
    <property type="project" value="InterPro"/>
</dbReference>
<dbReference type="PRINTS" id="PR00821">
    <property type="entry name" value="TAGLIPASE"/>
</dbReference>
<comment type="similarity">
    <text evidence="2 5">Belongs to the AB hydrolase superfamily. Lipase family.</text>
</comment>
<proteinExistence type="inferred from homology"/>
<accession>A0A1B0D228</accession>
<organism evidence="6 7">
    <name type="scientific">Phlebotomus papatasi</name>
    <name type="common">Sandfly</name>
    <dbReference type="NCBI Taxonomy" id="29031"/>
    <lineage>
        <taxon>Eukaryota</taxon>
        <taxon>Metazoa</taxon>
        <taxon>Ecdysozoa</taxon>
        <taxon>Arthropoda</taxon>
        <taxon>Hexapoda</taxon>
        <taxon>Insecta</taxon>
        <taxon>Pterygota</taxon>
        <taxon>Neoptera</taxon>
        <taxon>Endopterygota</taxon>
        <taxon>Diptera</taxon>
        <taxon>Nematocera</taxon>
        <taxon>Psychodoidea</taxon>
        <taxon>Psychodidae</taxon>
        <taxon>Phlebotomus</taxon>
        <taxon>Phlebotomus</taxon>
    </lineage>
</organism>
<dbReference type="AlphaFoldDB" id="A0A1B0D228"/>
<dbReference type="VEuPathDB" id="VectorBase:PPAPM1_004360"/>
<dbReference type="Gene3D" id="3.40.50.1820">
    <property type="entry name" value="alpha/beta hydrolase"/>
    <property type="match status" value="1"/>
</dbReference>
<dbReference type="PANTHER" id="PTHR11610:SF185">
    <property type="entry name" value="LD47264P"/>
    <property type="match status" value="1"/>
</dbReference>
<dbReference type="CDD" id="cd00707">
    <property type="entry name" value="Pancreat_lipase_like"/>
    <property type="match status" value="1"/>
</dbReference>
<keyword evidence="3" id="KW-0964">Secreted</keyword>